<comment type="caution">
    <text evidence="6">The sequence shown here is derived from an EMBL/GenBank/DDBJ whole genome shotgun (WGS) entry which is preliminary data.</text>
</comment>
<keyword evidence="7" id="KW-1185">Reference proteome</keyword>
<accession>A0ABQ3L1T6</accession>
<keyword evidence="3" id="KW-0804">Transcription</keyword>
<evidence type="ECO:0000256" key="1">
    <source>
        <dbReference type="ARBA" id="ARBA00023015"/>
    </source>
</evidence>
<reference evidence="7" key="1">
    <citation type="journal article" date="2019" name="Int. J. Syst. Evol. Microbiol.">
        <title>The Global Catalogue of Microorganisms (GCM) 10K type strain sequencing project: providing services to taxonomists for standard genome sequencing and annotation.</title>
        <authorList>
            <consortium name="The Broad Institute Genomics Platform"/>
            <consortium name="The Broad Institute Genome Sequencing Center for Infectious Disease"/>
            <person name="Wu L."/>
            <person name="Ma J."/>
        </authorList>
    </citation>
    <scope>NUCLEOTIDE SEQUENCE [LARGE SCALE GENOMIC DNA]</scope>
    <source>
        <strain evidence="7">CGMCC 1.7003</strain>
    </source>
</reference>
<dbReference type="Gene3D" id="3.40.50.10490">
    <property type="entry name" value="Glucose-6-phosphate isomerase like protein, domain 1"/>
    <property type="match status" value="1"/>
</dbReference>
<dbReference type="InterPro" id="IPR047640">
    <property type="entry name" value="RpiR-like"/>
</dbReference>
<dbReference type="PROSITE" id="PS51071">
    <property type="entry name" value="HTH_RPIR"/>
    <property type="match status" value="1"/>
</dbReference>
<dbReference type="Pfam" id="PF01380">
    <property type="entry name" value="SIS"/>
    <property type="match status" value="1"/>
</dbReference>
<dbReference type="Gene3D" id="1.10.10.10">
    <property type="entry name" value="Winged helix-like DNA-binding domain superfamily/Winged helix DNA-binding domain"/>
    <property type="match status" value="1"/>
</dbReference>
<dbReference type="PANTHER" id="PTHR30514:SF17">
    <property type="entry name" value="HTH-TYPE TRANSCRIPTIONAL REGULATOR MURR"/>
    <property type="match status" value="1"/>
</dbReference>
<keyword evidence="1" id="KW-0805">Transcription regulation</keyword>
<dbReference type="InterPro" id="IPR000281">
    <property type="entry name" value="HTH_RpiR"/>
</dbReference>
<dbReference type="PROSITE" id="PS51464">
    <property type="entry name" value="SIS"/>
    <property type="match status" value="1"/>
</dbReference>
<protein>
    <submittedName>
        <fullName evidence="6">Transcriptional regulator</fullName>
    </submittedName>
</protein>
<organism evidence="6 7">
    <name type="scientific">Alishewanella longhuensis</name>
    <dbReference type="NCBI Taxonomy" id="1091037"/>
    <lineage>
        <taxon>Bacteria</taxon>
        <taxon>Pseudomonadati</taxon>
        <taxon>Pseudomonadota</taxon>
        <taxon>Gammaproteobacteria</taxon>
        <taxon>Alteromonadales</taxon>
        <taxon>Alteromonadaceae</taxon>
        <taxon>Alishewanella</taxon>
    </lineage>
</organism>
<feature type="domain" description="SIS" evidence="5">
    <location>
        <begin position="124"/>
        <end position="264"/>
    </location>
</feature>
<dbReference type="InterPro" id="IPR046348">
    <property type="entry name" value="SIS_dom_sf"/>
</dbReference>
<name>A0ABQ3L1T6_9ALTE</name>
<dbReference type="InterPro" id="IPR001347">
    <property type="entry name" value="SIS_dom"/>
</dbReference>
<evidence type="ECO:0000313" key="7">
    <source>
        <dbReference type="Proteomes" id="UP000659697"/>
    </source>
</evidence>
<dbReference type="CDD" id="cd05013">
    <property type="entry name" value="SIS_RpiR"/>
    <property type="match status" value="1"/>
</dbReference>
<feature type="domain" description="HTH rpiR-type" evidence="4">
    <location>
        <begin position="1"/>
        <end position="77"/>
    </location>
</feature>
<sequence length="281" mass="31024">MLSLLKIKGILDQLSASERKLADFILDNSHLLRDYSSQQLADAVGISQSSVVKFCQKLGYKGYPDLKLAITEAIVTATTLQREQQDSGNEEGSLAQLAEHLQQSLLQSLRNLLSINTEKTLHQAIQLLDKADKVLLAGSSHSAVVATDMQCRLLALGKMALYHSDPAISLQLARTLTTQSVLLLISDCGQNTDILRLEQYARQRKLKVISLTRFQTNAQSAAADITLFTLGSEADAQLQQLITQQAQQHLCHLLYLGLCQHPANRHHLTEHAPLMALLEKN</sequence>
<dbReference type="InterPro" id="IPR009057">
    <property type="entry name" value="Homeodomain-like_sf"/>
</dbReference>
<dbReference type="SUPFAM" id="SSF53697">
    <property type="entry name" value="SIS domain"/>
    <property type="match status" value="1"/>
</dbReference>
<dbReference type="SUPFAM" id="SSF46689">
    <property type="entry name" value="Homeodomain-like"/>
    <property type="match status" value="1"/>
</dbReference>
<dbReference type="RefSeq" id="WP_189433307.1">
    <property type="nucleotide sequence ID" value="NZ_BNAO01000006.1"/>
</dbReference>
<keyword evidence="2" id="KW-0238">DNA-binding</keyword>
<gene>
    <name evidence="6" type="ORF">GCM10010919_24490</name>
</gene>
<evidence type="ECO:0000256" key="3">
    <source>
        <dbReference type="ARBA" id="ARBA00023163"/>
    </source>
</evidence>
<dbReference type="InterPro" id="IPR035472">
    <property type="entry name" value="RpiR-like_SIS"/>
</dbReference>
<dbReference type="Pfam" id="PF01418">
    <property type="entry name" value="HTH_6"/>
    <property type="match status" value="1"/>
</dbReference>
<dbReference type="EMBL" id="BNAO01000006">
    <property type="protein sequence ID" value="GHG72332.1"/>
    <property type="molecule type" value="Genomic_DNA"/>
</dbReference>
<proteinExistence type="predicted"/>
<dbReference type="InterPro" id="IPR036388">
    <property type="entry name" value="WH-like_DNA-bd_sf"/>
</dbReference>
<evidence type="ECO:0000313" key="6">
    <source>
        <dbReference type="EMBL" id="GHG72332.1"/>
    </source>
</evidence>
<dbReference type="PANTHER" id="PTHR30514">
    <property type="entry name" value="GLUCOKINASE"/>
    <property type="match status" value="1"/>
</dbReference>
<evidence type="ECO:0000259" key="5">
    <source>
        <dbReference type="PROSITE" id="PS51464"/>
    </source>
</evidence>
<dbReference type="Proteomes" id="UP000659697">
    <property type="component" value="Unassembled WGS sequence"/>
</dbReference>
<evidence type="ECO:0000256" key="2">
    <source>
        <dbReference type="ARBA" id="ARBA00023125"/>
    </source>
</evidence>
<evidence type="ECO:0000259" key="4">
    <source>
        <dbReference type="PROSITE" id="PS51071"/>
    </source>
</evidence>